<dbReference type="InterPro" id="IPR026045">
    <property type="entry name" value="Ferric-bd"/>
</dbReference>
<evidence type="ECO:0000313" key="6">
    <source>
        <dbReference type="Proteomes" id="UP000244571"/>
    </source>
</evidence>
<dbReference type="GO" id="GO:0046872">
    <property type="term" value="F:metal ion binding"/>
    <property type="evidence" value="ECO:0007669"/>
    <property type="project" value="UniProtKB-KW"/>
</dbReference>
<dbReference type="KEGG" id="boz:DBV39_05535"/>
<reference evidence="5 6" key="1">
    <citation type="submission" date="2018-04" db="EMBL/GenBank/DDBJ databases">
        <title>Bordetella sp. HZ20 isolated from seawater.</title>
        <authorList>
            <person name="Sun C."/>
        </authorList>
    </citation>
    <scope>NUCLEOTIDE SEQUENCE [LARGE SCALE GENOMIC DNA]</scope>
    <source>
        <strain evidence="5 6">HZ20</strain>
    </source>
</reference>
<dbReference type="Pfam" id="PF13343">
    <property type="entry name" value="SBP_bac_6"/>
    <property type="match status" value="1"/>
</dbReference>
<keyword evidence="6" id="KW-1185">Reference proteome</keyword>
<comment type="similarity">
    <text evidence="1">Belongs to the bacterial solute-binding protein 1 family.</text>
</comment>
<organism evidence="5 6">
    <name type="scientific">Orrella marina</name>
    <dbReference type="NCBI Taxonomy" id="2163011"/>
    <lineage>
        <taxon>Bacteria</taxon>
        <taxon>Pseudomonadati</taxon>
        <taxon>Pseudomonadota</taxon>
        <taxon>Betaproteobacteria</taxon>
        <taxon>Burkholderiales</taxon>
        <taxon>Alcaligenaceae</taxon>
        <taxon>Orrella</taxon>
    </lineage>
</organism>
<keyword evidence="3" id="KW-0408">Iron</keyword>
<dbReference type="RefSeq" id="WP_108620685.1">
    <property type="nucleotide sequence ID" value="NZ_CP028901.1"/>
</dbReference>
<feature type="chain" id="PRO_5015325471" evidence="4">
    <location>
        <begin position="42"/>
        <end position="357"/>
    </location>
</feature>
<dbReference type="SUPFAM" id="SSF53850">
    <property type="entry name" value="Periplasmic binding protein-like II"/>
    <property type="match status" value="1"/>
</dbReference>
<gene>
    <name evidence="5" type="ORF">DBV39_05535</name>
</gene>
<feature type="binding site" evidence="3">
    <location>
        <position position="235"/>
    </location>
    <ligand>
        <name>Fe cation</name>
        <dbReference type="ChEBI" id="CHEBI:24875"/>
    </ligand>
</feature>
<proteinExistence type="inferred from homology"/>
<dbReference type="GO" id="GO:0030288">
    <property type="term" value="C:outer membrane-bounded periplasmic space"/>
    <property type="evidence" value="ECO:0007669"/>
    <property type="project" value="TreeGrafter"/>
</dbReference>
<evidence type="ECO:0000256" key="2">
    <source>
        <dbReference type="ARBA" id="ARBA00022729"/>
    </source>
</evidence>
<feature type="signal peptide" evidence="4">
    <location>
        <begin position="1"/>
        <end position="41"/>
    </location>
</feature>
<evidence type="ECO:0000256" key="4">
    <source>
        <dbReference type="SAM" id="SignalP"/>
    </source>
</evidence>
<protein>
    <submittedName>
        <fullName evidence="5">Iron ABC transporter substrate-binding protein</fullName>
    </submittedName>
</protein>
<evidence type="ECO:0000313" key="5">
    <source>
        <dbReference type="EMBL" id="AWB33256.1"/>
    </source>
</evidence>
<dbReference type="Gene3D" id="3.40.190.10">
    <property type="entry name" value="Periplasmic binding protein-like II"/>
    <property type="match status" value="2"/>
</dbReference>
<dbReference type="AlphaFoldDB" id="A0A2R4XHG5"/>
<dbReference type="PANTHER" id="PTHR30006:SF15">
    <property type="entry name" value="IRON-UTILIZATION PERIPLASMIC PROTEIN"/>
    <property type="match status" value="1"/>
</dbReference>
<feature type="binding site" evidence="3">
    <location>
        <position position="236"/>
    </location>
    <ligand>
        <name>Fe cation</name>
        <dbReference type="ChEBI" id="CHEBI:24875"/>
    </ligand>
</feature>
<keyword evidence="3" id="KW-0479">Metal-binding</keyword>
<name>A0A2R4XHG5_9BURK</name>
<evidence type="ECO:0000256" key="1">
    <source>
        <dbReference type="ARBA" id="ARBA00008520"/>
    </source>
</evidence>
<dbReference type="OrthoDB" id="9769567at2"/>
<dbReference type="PANTHER" id="PTHR30006">
    <property type="entry name" value="THIAMINE-BINDING PERIPLASMIC PROTEIN-RELATED"/>
    <property type="match status" value="1"/>
</dbReference>
<accession>A0A2R4XHG5</accession>
<dbReference type="Proteomes" id="UP000244571">
    <property type="component" value="Chromosome"/>
</dbReference>
<dbReference type="PIRSF" id="PIRSF002825">
    <property type="entry name" value="CfbpA"/>
    <property type="match status" value="1"/>
</dbReference>
<dbReference type="EMBL" id="CP028901">
    <property type="protein sequence ID" value="AWB33256.1"/>
    <property type="molecule type" value="Genomic_DNA"/>
</dbReference>
<keyword evidence="2 4" id="KW-0732">Signal</keyword>
<sequence length="357" mass="38609">MRFVNFDRSPPVSLKQSGRVLLGAAAVVLATASAAPTVASAQEVNLYTTREPKLIVPILEEYTKQSGVKVNTVFVKDGLIERVKAEGDKSPADVLMTVDVGNLIDLVENGVTQPISSDVLNAAIPENLRGPDGNWYALSLRDRVVYTDKDSGLTEITYEELADPKYKGKVCIRSGQHPYNTALFAAMIAHNGAEATEQWLRGLKANLARQATGGDRHVARDILGGICDLGVANAYYAGQMKTAEPGSDNRQWGDAIEVIRPTFQKSGGTFVNITGAAVAQSAPNRDEAIKLLEFLVSDDAQTMYANANFEYPVKAGVPTNPTVESFGELVVDNLPLTEVAKYRKQASEMVDTVRFND</sequence>
<evidence type="ECO:0000256" key="3">
    <source>
        <dbReference type="PIRSR" id="PIRSR002825-1"/>
    </source>
</evidence>